<accession>A0A1Y1T3K6</accession>
<dbReference type="Proteomes" id="UP000192746">
    <property type="component" value="Unassembled WGS sequence"/>
</dbReference>
<feature type="compositionally biased region" description="Basic and acidic residues" evidence="1">
    <location>
        <begin position="22"/>
        <end position="43"/>
    </location>
</feature>
<dbReference type="OrthoDB" id="9892953at2"/>
<gene>
    <name evidence="3" type="ORF">IIF7_10413</name>
</gene>
<evidence type="ECO:0000313" key="4">
    <source>
        <dbReference type="Proteomes" id="UP000192746"/>
    </source>
</evidence>
<dbReference type="STRING" id="1185767.IIF7_10413"/>
<keyword evidence="2" id="KW-1133">Transmembrane helix</keyword>
<sequence length="87" mass="10036">MSFGSAIAAIVSQRNNRRKRTSQLERYAEKTGAKHGKLSEHDKLSKEELSKLGEKIKTENNNKRQRVVAFTAIIMIIVISIFMYFMF</sequence>
<protein>
    <submittedName>
        <fullName evidence="3">Uncharacterized protein</fullName>
    </submittedName>
</protein>
<feature type="transmembrane region" description="Helical" evidence="2">
    <location>
        <begin position="67"/>
        <end position="86"/>
    </location>
</feature>
<evidence type="ECO:0000256" key="2">
    <source>
        <dbReference type="SAM" id="Phobius"/>
    </source>
</evidence>
<name>A0A1Y1T3K6_9FLAO</name>
<dbReference type="EMBL" id="ARYN01000008">
    <property type="protein sequence ID" value="ORL45618.1"/>
    <property type="molecule type" value="Genomic_DNA"/>
</dbReference>
<comment type="caution">
    <text evidence="3">The sequence shown here is derived from an EMBL/GenBank/DDBJ whole genome shotgun (WGS) entry which is preliminary data.</text>
</comment>
<organism evidence="3 4">
    <name type="scientific">Zunongwangia atlantica 22II14-10F7</name>
    <dbReference type="NCBI Taxonomy" id="1185767"/>
    <lineage>
        <taxon>Bacteria</taxon>
        <taxon>Pseudomonadati</taxon>
        <taxon>Bacteroidota</taxon>
        <taxon>Flavobacteriia</taxon>
        <taxon>Flavobacteriales</taxon>
        <taxon>Flavobacteriaceae</taxon>
        <taxon>Zunongwangia</taxon>
    </lineage>
</organism>
<feature type="region of interest" description="Disordered" evidence="1">
    <location>
        <begin position="14"/>
        <end position="43"/>
    </location>
</feature>
<keyword evidence="2" id="KW-0472">Membrane</keyword>
<reference evidence="3 4" key="1">
    <citation type="submission" date="2013-04" db="EMBL/GenBank/DDBJ databases">
        <title>Zunongwangia sp. 22II14-10F7 Genome Sequencing.</title>
        <authorList>
            <person name="Lai Q."/>
            <person name="Shao Z."/>
        </authorList>
    </citation>
    <scope>NUCLEOTIDE SEQUENCE [LARGE SCALE GENOMIC DNA]</scope>
    <source>
        <strain evidence="3 4">22II14-10F7</strain>
    </source>
</reference>
<keyword evidence="4" id="KW-1185">Reference proteome</keyword>
<keyword evidence="2" id="KW-0812">Transmembrane</keyword>
<dbReference type="RefSeq" id="WP_084841623.1">
    <property type="nucleotide sequence ID" value="NZ_ARYN01000008.1"/>
</dbReference>
<proteinExistence type="predicted"/>
<evidence type="ECO:0000256" key="1">
    <source>
        <dbReference type="SAM" id="MobiDB-lite"/>
    </source>
</evidence>
<evidence type="ECO:0000313" key="3">
    <source>
        <dbReference type="EMBL" id="ORL45618.1"/>
    </source>
</evidence>
<dbReference type="AlphaFoldDB" id="A0A1Y1T3K6"/>